<proteinExistence type="predicted"/>
<keyword evidence="1" id="KW-0175">Coiled coil</keyword>
<dbReference type="Proteomes" id="UP000234462">
    <property type="component" value="Unassembled WGS sequence"/>
</dbReference>
<dbReference type="EMBL" id="FXZM01000017">
    <property type="protein sequence ID" value="SMY13119.1"/>
    <property type="molecule type" value="Genomic_DNA"/>
</dbReference>
<accession>A0A2H1L8C2</accession>
<organism evidence="3 4">
    <name type="scientific">Brevibacterium jeotgali</name>
    <dbReference type="NCBI Taxonomy" id="1262550"/>
    <lineage>
        <taxon>Bacteria</taxon>
        <taxon>Bacillati</taxon>
        <taxon>Actinomycetota</taxon>
        <taxon>Actinomycetes</taxon>
        <taxon>Micrococcales</taxon>
        <taxon>Brevibacteriaceae</taxon>
        <taxon>Brevibacterium</taxon>
    </lineage>
</organism>
<dbReference type="Gene3D" id="1.10.287.1490">
    <property type="match status" value="1"/>
</dbReference>
<dbReference type="InterPro" id="IPR056003">
    <property type="entry name" value="CT398_CC_hairpin"/>
</dbReference>
<evidence type="ECO:0000256" key="1">
    <source>
        <dbReference type="SAM" id="Coils"/>
    </source>
</evidence>
<feature type="domain" description="CT398-like coiled coil hairpin" evidence="2">
    <location>
        <begin position="23"/>
        <end position="186"/>
    </location>
</feature>
<dbReference type="RefSeq" id="WP_101590022.1">
    <property type="nucleotide sequence ID" value="NZ_FXZM01000017.1"/>
</dbReference>
<keyword evidence="4" id="KW-1185">Reference proteome</keyword>
<evidence type="ECO:0000313" key="3">
    <source>
        <dbReference type="EMBL" id="SMY13119.1"/>
    </source>
</evidence>
<reference evidence="4" key="1">
    <citation type="submission" date="2017-03" db="EMBL/GenBank/DDBJ databases">
        <authorList>
            <person name="Monnet C."/>
        </authorList>
    </citation>
    <scope>NUCLEOTIDE SEQUENCE [LARGE SCALE GENOMIC DNA]</scope>
    <source>
        <strain evidence="4">SJ5-8</strain>
    </source>
</reference>
<name>A0A2H1L8C2_9MICO</name>
<dbReference type="OrthoDB" id="9784388at2"/>
<evidence type="ECO:0000259" key="2">
    <source>
        <dbReference type="Pfam" id="PF24481"/>
    </source>
</evidence>
<feature type="coiled-coil region" evidence="1">
    <location>
        <begin position="61"/>
        <end position="120"/>
    </location>
</feature>
<sequence>MADEHLSEEQAAALREWIAEGSHLRTLQHEAKQTERLEALRALAGEHGELQNERTRLAAVHAEQEKAARDAENSADDVRERVTRTETRLNDGTGLTSRDLMGLQDEIAGLRERIDVIEGEQVEALEAAESTASQLADTTAKAEEVASRGRELQAERASEGERLTGEIAEVEKIRASLLERIPAALHSRLRAEGSYPAAAVVTAGSCGACGEQLSGMLGDSYRNLGPGGMLDCDGCGTLLLKVA</sequence>
<gene>
    <name evidence="3" type="ORF">BJEO58_02729</name>
</gene>
<evidence type="ECO:0000313" key="4">
    <source>
        <dbReference type="Proteomes" id="UP000234462"/>
    </source>
</evidence>
<dbReference type="AlphaFoldDB" id="A0A2H1L8C2"/>
<dbReference type="Pfam" id="PF24481">
    <property type="entry name" value="CT398_CC"/>
    <property type="match status" value="1"/>
</dbReference>
<protein>
    <recommendedName>
        <fullName evidence="2">CT398-like coiled coil hairpin domain-containing protein</fullName>
    </recommendedName>
</protein>